<dbReference type="EC" id="2.3.2.3" evidence="3 14"/>
<protein>
    <recommendedName>
        <fullName evidence="4 14">Phosphatidylglycerol lysyltransferase</fullName>
        <ecNumber evidence="3 14">2.3.2.3</ecNumber>
    </recommendedName>
    <alternativeName>
        <fullName evidence="12 14">Lysylphosphatidylglycerol synthase</fullName>
    </alternativeName>
</protein>
<feature type="transmembrane region" description="Helical" evidence="14">
    <location>
        <begin position="12"/>
        <end position="35"/>
    </location>
</feature>
<keyword evidence="17" id="KW-1185">Reference proteome</keyword>
<sequence>MKNIQTYIRKNIAWLEGIFVLSIIAFVFVELAKIFKEVDWNRVGNGLAGQSIYELLGMLCFGLLAVCPMLIYDFSIVSFLPGKYSIKYIIKSGWITNTFTNIAGFGGLLGATLRANFYHENATKKQVVYAISKIALFLLAGLSFLCWVALVFLLLGKHEIHLYHYIIWLVLGGLYFPSVLIFTRISNGEFFKDLSRKIEALLMIGSILDWAFAAGFFLYVGHVLNVKVSILDLFILYIIGSVIGIISLVPGGLGSFDVFIILGLQYLGVSSSIGVIWLLFFRIFYYIVPFVIGIFLFMHGLAQKINAYYKSIPSQLVQKFAHGLVTGFMYLSGILMLIEAVVPGIPFYNRLTQTFYNYSLIFINQMTDVIFAFLLIAMARGINSKVKKAFIPTIIVLLIGIGNALFRFYMPTVAIYLTIVLVSVILTKKELYREQLRYSLKKIFVDGGIFVVTFITYLIVGYLNFKRINVKKIPDLLIFPGQQVWFSGFMGLLIALLITLAIVIFFRSDIDPFKKVNYDRDRIQNIISRYGGNEVSHLSHLRDKNIYFYKVNGEDVLYFMYRRKNDKLIFMGEPVGNYDYLKSALTDLMNKADIYGYELVFYEINADLTMLLHDLGLDFIKTGEEGFVKLADFSLSGKKRRAERALMNKFERENFHFEIMQPPFSHEFIAELNEISKDWLDGQNEKGFSLGFFDEYYLNQAPIAIVRNDADDIIAFANLMPMQKDVLSIDLMRHKKDAPSGIMDLIFISLFKYGIENGYQQFDMGMTPLANVGTSNFSFIEEKVAHYIYEFGYSFYGFQGLRAYKEKYVSEWIPKYTAYRKRKSVAITMYEVMMVVNHEKKSRKNVPFFLKFVA</sequence>
<feature type="transmembrane region" description="Helical" evidence="14">
    <location>
        <begin position="162"/>
        <end position="182"/>
    </location>
</feature>
<comment type="subcellular location">
    <subcellularLocation>
        <location evidence="1 14">Cell membrane</location>
        <topology evidence="1 14">Multi-pass membrane protein</topology>
    </subcellularLocation>
</comment>
<name>A0A0R1WT51_9LACO</name>
<comment type="caution">
    <text evidence="16">The sequence shown here is derived from an EMBL/GenBank/DDBJ whole genome shotgun (WGS) entry which is preliminary data.</text>
</comment>
<feature type="transmembrane region" description="Helical" evidence="14">
    <location>
        <begin position="485"/>
        <end position="506"/>
    </location>
</feature>
<feature type="transmembrane region" description="Helical" evidence="14">
    <location>
        <begin position="134"/>
        <end position="156"/>
    </location>
</feature>
<evidence type="ECO:0000256" key="2">
    <source>
        <dbReference type="ARBA" id="ARBA00008627"/>
    </source>
</evidence>
<dbReference type="GO" id="GO:0005886">
    <property type="term" value="C:plasma membrane"/>
    <property type="evidence" value="ECO:0007669"/>
    <property type="project" value="UniProtKB-SubCell"/>
</dbReference>
<feature type="transmembrane region" description="Helical" evidence="14">
    <location>
        <begin position="323"/>
        <end position="343"/>
    </location>
</feature>
<evidence type="ECO:0000256" key="6">
    <source>
        <dbReference type="ARBA" id="ARBA00022679"/>
    </source>
</evidence>
<dbReference type="eggNOG" id="COG2898">
    <property type="taxonomic scope" value="Bacteria"/>
</dbReference>
<evidence type="ECO:0000256" key="4">
    <source>
        <dbReference type="ARBA" id="ARBA00021546"/>
    </source>
</evidence>
<feature type="transmembrane region" description="Helical" evidence="14">
    <location>
        <begin position="55"/>
        <end position="80"/>
    </location>
</feature>
<evidence type="ECO:0000256" key="14">
    <source>
        <dbReference type="RuleBase" id="RU363042"/>
    </source>
</evidence>
<reference evidence="16 17" key="1">
    <citation type="journal article" date="2015" name="Genome Announc.">
        <title>Expanding the biotechnology potential of lactobacilli through comparative genomics of 213 strains and associated genera.</title>
        <authorList>
            <person name="Sun Z."/>
            <person name="Harris H.M."/>
            <person name="McCann A."/>
            <person name="Guo C."/>
            <person name="Argimon S."/>
            <person name="Zhang W."/>
            <person name="Yang X."/>
            <person name="Jeffery I.B."/>
            <person name="Cooney J.C."/>
            <person name="Kagawa T.F."/>
            <person name="Liu W."/>
            <person name="Song Y."/>
            <person name="Salvetti E."/>
            <person name="Wrobel A."/>
            <person name="Rasinkangas P."/>
            <person name="Parkhill J."/>
            <person name="Rea M.C."/>
            <person name="O'Sullivan O."/>
            <person name="Ritari J."/>
            <person name="Douillard F.P."/>
            <person name="Paul Ross R."/>
            <person name="Yang R."/>
            <person name="Briner A.E."/>
            <person name="Felis G.E."/>
            <person name="de Vos W.M."/>
            <person name="Barrangou R."/>
            <person name="Klaenhammer T.R."/>
            <person name="Caufield P.W."/>
            <person name="Cui Y."/>
            <person name="Zhang H."/>
            <person name="O'Toole P.W."/>
        </authorList>
    </citation>
    <scope>NUCLEOTIDE SEQUENCE [LARGE SCALE GENOMIC DNA]</scope>
    <source>
        <strain evidence="16 17">DSM 18933</strain>
    </source>
</reference>
<gene>
    <name evidence="14" type="primary">mprF</name>
    <name evidence="16" type="ORF">FC40_GL000987</name>
</gene>
<keyword evidence="5" id="KW-1003">Cell membrane</keyword>
<dbReference type="AlphaFoldDB" id="A0A0R1WT51"/>
<keyword evidence="9 14" id="KW-0443">Lipid metabolism</keyword>
<dbReference type="GO" id="GO:0050071">
    <property type="term" value="F:phosphatidylglycerol lysyltransferase activity"/>
    <property type="evidence" value="ECO:0007669"/>
    <property type="project" value="UniProtKB-EC"/>
</dbReference>
<keyword evidence="11 14" id="KW-0046">Antibiotic resistance</keyword>
<evidence type="ECO:0000256" key="5">
    <source>
        <dbReference type="ARBA" id="ARBA00022475"/>
    </source>
</evidence>
<keyword evidence="7 14" id="KW-0812">Transmembrane</keyword>
<evidence type="ECO:0000256" key="12">
    <source>
        <dbReference type="ARBA" id="ARBA00031899"/>
    </source>
</evidence>
<evidence type="ECO:0000256" key="8">
    <source>
        <dbReference type="ARBA" id="ARBA00022989"/>
    </source>
</evidence>
<dbReference type="PATRIC" id="fig|1423755.3.peg.1044"/>
<feature type="transmembrane region" description="Helical" evidence="14">
    <location>
        <begin position="230"/>
        <end position="249"/>
    </location>
</feature>
<evidence type="ECO:0000256" key="3">
    <source>
        <dbReference type="ARBA" id="ARBA00012014"/>
    </source>
</evidence>
<evidence type="ECO:0000259" key="15">
    <source>
        <dbReference type="Pfam" id="PF09924"/>
    </source>
</evidence>
<feature type="transmembrane region" description="Helical" evidence="14">
    <location>
        <begin position="283"/>
        <end position="302"/>
    </location>
</feature>
<dbReference type="Proteomes" id="UP000051054">
    <property type="component" value="Unassembled WGS sequence"/>
</dbReference>
<evidence type="ECO:0000256" key="10">
    <source>
        <dbReference type="ARBA" id="ARBA00023136"/>
    </source>
</evidence>
<feature type="transmembrane region" description="Helical" evidence="14">
    <location>
        <begin position="443"/>
        <end position="465"/>
    </location>
</feature>
<comment type="function">
    <text evidence="14">Catalyzes the transfer of a lysyl group from L-lysyl-tRNA(Lys) to membrane-bound phosphatidylglycerol (PG), which produces lysylphosphatidylglycerol (LPG), a major component of the bacterial membrane with a positive net charge. LPG synthesis contributes to bacterial virulence as it is involved in the resistance mechanism against cationic antimicrobial peptides (CAMP) produces by the host's immune system (defensins, cathelicidins) and by the competing microorganisms.</text>
</comment>
<feature type="transmembrane region" description="Helical" evidence="14">
    <location>
        <begin position="389"/>
        <end position="408"/>
    </location>
</feature>
<dbReference type="Pfam" id="PF03706">
    <property type="entry name" value="LPG_synthase_TM"/>
    <property type="match status" value="1"/>
</dbReference>
<dbReference type="STRING" id="1423755.FC40_GL000987"/>
<dbReference type="EMBL" id="AZGD01000095">
    <property type="protein sequence ID" value="KRM18307.1"/>
    <property type="molecule type" value="Genomic_DNA"/>
</dbReference>
<comment type="similarity">
    <text evidence="2 14">Belongs to the LPG synthase family.</text>
</comment>
<feature type="transmembrane region" description="Helical" evidence="14">
    <location>
        <begin position="414"/>
        <end position="431"/>
    </location>
</feature>
<dbReference type="GO" id="GO:0055091">
    <property type="term" value="P:phospholipid homeostasis"/>
    <property type="evidence" value="ECO:0007669"/>
    <property type="project" value="TreeGrafter"/>
</dbReference>
<proteinExistence type="inferred from homology"/>
<evidence type="ECO:0000313" key="17">
    <source>
        <dbReference type="Proteomes" id="UP000051054"/>
    </source>
</evidence>
<dbReference type="PANTHER" id="PTHR34697">
    <property type="entry name" value="PHOSPHATIDYLGLYCEROL LYSYLTRANSFERASE"/>
    <property type="match status" value="1"/>
</dbReference>
<dbReference type="OrthoDB" id="145485at2"/>
<dbReference type="GO" id="GO:0006629">
    <property type="term" value="P:lipid metabolic process"/>
    <property type="evidence" value="ECO:0007669"/>
    <property type="project" value="UniProtKB-KW"/>
</dbReference>
<comment type="catalytic activity">
    <reaction evidence="13 14">
        <text>L-lysyl-tRNA(Lys) + a 1,2-diacyl-sn-glycero-3-phospho-(1'-sn-glycerol) = a 1,2-diacyl-sn-glycero-3-phospho-1'-(3'-O-L-lysyl)-sn-glycerol + tRNA(Lys)</text>
        <dbReference type="Rhea" id="RHEA:10668"/>
        <dbReference type="Rhea" id="RHEA-COMP:9696"/>
        <dbReference type="Rhea" id="RHEA-COMP:9697"/>
        <dbReference type="ChEBI" id="CHEBI:64716"/>
        <dbReference type="ChEBI" id="CHEBI:75792"/>
        <dbReference type="ChEBI" id="CHEBI:78442"/>
        <dbReference type="ChEBI" id="CHEBI:78529"/>
        <dbReference type="EC" id="2.3.2.3"/>
    </reaction>
</comment>
<evidence type="ECO:0000256" key="7">
    <source>
        <dbReference type="ARBA" id="ARBA00022692"/>
    </source>
</evidence>
<accession>A0A0R1WT51</accession>
<evidence type="ECO:0000256" key="9">
    <source>
        <dbReference type="ARBA" id="ARBA00023098"/>
    </source>
</evidence>
<organism evidence="16 17">
    <name type="scientific">Ligilactobacillus hayakitensis DSM 18933 = JCM 14209</name>
    <dbReference type="NCBI Taxonomy" id="1423755"/>
    <lineage>
        <taxon>Bacteria</taxon>
        <taxon>Bacillati</taxon>
        <taxon>Bacillota</taxon>
        <taxon>Bacilli</taxon>
        <taxon>Lactobacillales</taxon>
        <taxon>Lactobacillaceae</taxon>
        <taxon>Ligilactobacillus</taxon>
    </lineage>
</organism>
<dbReference type="RefSeq" id="WP_025022612.1">
    <property type="nucleotide sequence ID" value="NZ_AZGD01000095.1"/>
</dbReference>
<feature type="transmembrane region" description="Helical" evidence="14">
    <location>
        <begin position="355"/>
        <end position="377"/>
    </location>
</feature>
<keyword evidence="6 14" id="KW-0808">Transferase</keyword>
<evidence type="ECO:0000313" key="16">
    <source>
        <dbReference type="EMBL" id="KRM18307.1"/>
    </source>
</evidence>
<dbReference type="InterPro" id="IPR051211">
    <property type="entry name" value="PG_lysyltransferase"/>
</dbReference>
<dbReference type="SUPFAM" id="SSF55729">
    <property type="entry name" value="Acyl-CoA N-acyltransferases (Nat)"/>
    <property type="match status" value="1"/>
</dbReference>
<keyword evidence="8 14" id="KW-1133">Transmembrane helix</keyword>
<dbReference type="NCBIfam" id="NF033480">
    <property type="entry name" value="bifunc_MprF"/>
    <property type="match status" value="1"/>
</dbReference>
<evidence type="ECO:0000256" key="1">
    <source>
        <dbReference type="ARBA" id="ARBA00004651"/>
    </source>
</evidence>
<dbReference type="InterPro" id="IPR024320">
    <property type="entry name" value="LPG_synthase_C"/>
</dbReference>
<dbReference type="eggNOG" id="COG0392">
    <property type="taxonomic scope" value="Bacteria"/>
</dbReference>
<dbReference type="PANTHER" id="PTHR34697:SF2">
    <property type="entry name" value="PHOSPHATIDYLGLYCEROL LYSYLTRANSFERASE"/>
    <property type="match status" value="1"/>
</dbReference>
<evidence type="ECO:0000256" key="11">
    <source>
        <dbReference type="ARBA" id="ARBA00023251"/>
    </source>
</evidence>
<feature type="domain" description="Phosphatidylglycerol lysyltransferase C-terminal" evidence="15">
    <location>
        <begin position="526"/>
        <end position="819"/>
    </location>
</feature>
<feature type="transmembrane region" description="Helical" evidence="14">
    <location>
        <begin position="202"/>
        <end position="224"/>
    </location>
</feature>
<keyword evidence="10 14" id="KW-0472">Membrane</keyword>
<dbReference type="Pfam" id="PF09924">
    <property type="entry name" value="LPG_synthase_C"/>
    <property type="match status" value="1"/>
</dbReference>
<evidence type="ECO:0000256" key="13">
    <source>
        <dbReference type="ARBA" id="ARBA00047540"/>
    </source>
</evidence>
<feature type="transmembrane region" description="Helical" evidence="14">
    <location>
        <begin position="256"/>
        <end position="277"/>
    </location>
</feature>
<dbReference type="GO" id="GO:0046677">
    <property type="term" value="P:response to antibiotic"/>
    <property type="evidence" value="ECO:0007669"/>
    <property type="project" value="UniProtKB-KW"/>
</dbReference>
<dbReference type="InterPro" id="IPR016181">
    <property type="entry name" value="Acyl_CoA_acyltransferase"/>
</dbReference>
<dbReference type="InterPro" id="IPR022791">
    <property type="entry name" value="L-PG_synthase/AglD"/>
</dbReference>